<dbReference type="Proteomes" id="UP000269998">
    <property type="component" value="Chromosome"/>
</dbReference>
<dbReference type="SUPFAM" id="SSF55464">
    <property type="entry name" value="Origin of replication-binding domain, RBD-like"/>
    <property type="match status" value="1"/>
</dbReference>
<organism evidence="2 3">
    <name type="scientific">Mycobacterium basiliense</name>
    <dbReference type="NCBI Taxonomy" id="2094119"/>
    <lineage>
        <taxon>Bacteria</taxon>
        <taxon>Bacillati</taxon>
        <taxon>Actinomycetota</taxon>
        <taxon>Actinomycetes</taxon>
        <taxon>Mycobacteriales</taxon>
        <taxon>Mycobacteriaceae</taxon>
        <taxon>Mycobacterium</taxon>
    </lineage>
</organism>
<evidence type="ECO:0000259" key="1">
    <source>
        <dbReference type="Pfam" id="PF08751"/>
    </source>
</evidence>
<feature type="domain" description="TrwC relaxase" evidence="1">
    <location>
        <begin position="19"/>
        <end position="97"/>
    </location>
</feature>
<evidence type="ECO:0000313" key="2">
    <source>
        <dbReference type="EMBL" id="VDM89818.1"/>
    </source>
</evidence>
<evidence type="ECO:0000313" key="3">
    <source>
        <dbReference type="Proteomes" id="UP000269998"/>
    </source>
</evidence>
<proteinExistence type="predicted"/>
<gene>
    <name evidence="2" type="ORF">MB901379_03402</name>
</gene>
<accession>A0A3S4CXN6</accession>
<dbReference type="AlphaFoldDB" id="A0A3S4CXN6"/>
<dbReference type="Pfam" id="PF08751">
    <property type="entry name" value="TrwC"/>
    <property type="match status" value="1"/>
</dbReference>
<dbReference type="InterPro" id="IPR014862">
    <property type="entry name" value="TrwC"/>
</dbReference>
<sequence>MWLRAGDTHTAARLVGLTDVRRAGVEADSAVVTRWLDDGVAPNGGRGRAFGTRSVHGFDLTFAAPKSASLLRALRADDVVQKAIAAAHSAAPSEAMGTWPRMPPIPTYTTAIPQQPHRACCTDL</sequence>
<protein>
    <submittedName>
        <fullName evidence="2">TrwC relaxase</fullName>
    </submittedName>
</protein>
<dbReference type="EMBL" id="LR130759">
    <property type="protein sequence ID" value="VDM89818.1"/>
    <property type="molecule type" value="Genomic_DNA"/>
</dbReference>
<keyword evidence="3" id="KW-1185">Reference proteome</keyword>
<dbReference type="KEGG" id="mbai:MB901379_03402"/>
<name>A0A3S4CXN6_9MYCO</name>
<dbReference type="RefSeq" id="WP_331852718.1">
    <property type="nucleotide sequence ID" value="NZ_LR130759.1"/>
</dbReference>
<reference evidence="3" key="1">
    <citation type="submission" date="2018-02" db="EMBL/GenBank/DDBJ databases">
        <authorList>
            <person name="Seth-Smith MB H."/>
            <person name="Seth-Smith H."/>
        </authorList>
    </citation>
    <scope>NUCLEOTIDE SEQUENCE [LARGE SCALE GENOMIC DNA]</scope>
</reference>